<dbReference type="GO" id="GO:0000156">
    <property type="term" value="F:phosphorelay response regulator activity"/>
    <property type="evidence" value="ECO:0007669"/>
    <property type="project" value="InterPro"/>
</dbReference>
<name>A0A645FG43_9ZZZZ</name>
<dbReference type="PROSITE" id="PS50930">
    <property type="entry name" value="HTH_LYTTR"/>
    <property type="match status" value="1"/>
</dbReference>
<dbReference type="GO" id="GO:0003677">
    <property type="term" value="F:DNA binding"/>
    <property type="evidence" value="ECO:0007669"/>
    <property type="project" value="InterPro"/>
</dbReference>
<accession>A0A645FG43</accession>
<dbReference type="InterPro" id="IPR007492">
    <property type="entry name" value="LytTR_DNA-bd_dom"/>
</dbReference>
<evidence type="ECO:0000313" key="2">
    <source>
        <dbReference type="EMBL" id="MPN13375.1"/>
    </source>
</evidence>
<organism evidence="2">
    <name type="scientific">bioreactor metagenome</name>
    <dbReference type="NCBI Taxonomy" id="1076179"/>
    <lineage>
        <taxon>unclassified sequences</taxon>
        <taxon>metagenomes</taxon>
        <taxon>ecological metagenomes</taxon>
    </lineage>
</organism>
<dbReference type="EMBL" id="VSSQ01059871">
    <property type="protein sequence ID" value="MPN13375.1"/>
    <property type="molecule type" value="Genomic_DNA"/>
</dbReference>
<dbReference type="InterPro" id="IPR011006">
    <property type="entry name" value="CheY-like_superfamily"/>
</dbReference>
<dbReference type="SUPFAM" id="SSF52172">
    <property type="entry name" value="CheY-like"/>
    <property type="match status" value="1"/>
</dbReference>
<proteinExistence type="predicted"/>
<dbReference type="PANTHER" id="PTHR37299:SF1">
    <property type="entry name" value="STAGE 0 SPORULATION PROTEIN A HOMOLOG"/>
    <property type="match status" value="1"/>
</dbReference>
<dbReference type="AlphaFoldDB" id="A0A645FG43"/>
<reference evidence="2" key="1">
    <citation type="submission" date="2019-08" db="EMBL/GenBank/DDBJ databases">
        <authorList>
            <person name="Kucharzyk K."/>
            <person name="Murdoch R.W."/>
            <person name="Higgins S."/>
            <person name="Loffler F."/>
        </authorList>
    </citation>
    <scope>NUCLEOTIDE SEQUENCE</scope>
</reference>
<dbReference type="PANTHER" id="PTHR37299">
    <property type="entry name" value="TRANSCRIPTIONAL REGULATOR-RELATED"/>
    <property type="match status" value="1"/>
</dbReference>
<comment type="caution">
    <text evidence="2">The sequence shown here is derived from an EMBL/GenBank/DDBJ whole genome shotgun (WGS) entry which is preliminary data.</text>
</comment>
<dbReference type="Gene3D" id="3.40.50.2300">
    <property type="match status" value="1"/>
</dbReference>
<dbReference type="Gene3D" id="2.40.50.1020">
    <property type="entry name" value="LytTr DNA-binding domain"/>
    <property type="match status" value="1"/>
</dbReference>
<evidence type="ECO:0000259" key="1">
    <source>
        <dbReference type="PROSITE" id="PS50930"/>
    </source>
</evidence>
<dbReference type="SMART" id="SM00850">
    <property type="entry name" value="LytTR"/>
    <property type="match status" value="1"/>
</dbReference>
<dbReference type="Pfam" id="PF04397">
    <property type="entry name" value="LytTR"/>
    <property type="match status" value="1"/>
</dbReference>
<dbReference type="InterPro" id="IPR046947">
    <property type="entry name" value="LytR-like"/>
</dbReference>
<feature type="domain" description="HTH LytTR-type" evidence="1">
    <location>
        <begin position="84"/>
        <end position="172"/>
    </location>
</feature>
<sequence>MPGLNGLETAKRLREIGYLGDIVFFTFTPDHAIDGYDVSALHYVVKGQTSDEKFEEIFLRACERKARRESEVLVLTCAGESRCVPVEDIRYFEIQQRIVTVYYGNEQFEFYSTMMRLEEQLFDKGFVRTHKSFLVGKRFIHSIDSTRVLLDTGEELPVGKRYYAESLASIGVAS</sequence>
<protein>
    <submittedName>
        <fullName evidence="2">Sensory transduction protein LytR</fullName>
    </submittedName>
</protein>
<gene>
    <name evidence="2" type="primary">lytR_58</name>
    <name evidence="2" type="ORF">SDC9_160696</name>
</gene>